<dbReference type="PANTHER" id="PTHR35524">
    <property type="entry name" value="ALPHA-ACETOLACTATE DECARBOXYLASE"/>
    <property type="match status" value="1"/>
</dbReference>
<dbReference type="SUPFAM" id="SSF117856">
    <property type="entry name" value="AF0104/ALDC/Ptd012-like"/>
    <property type="match status" value="1"/>
</dbReference>
<comment type="pathway">
    <text evidence="2 9">Polyol metabolism; (R,R)-butane-2,3-diol biosynthesis; (R,R)-butane-2,3-diol from pyruvate: step 2/3.</text>
</comment>
<organism evidence="10 11">
    <name type="scientific">Fodinisporobacter ferrooxydans</name>
    <dbReference type="NCBI Taxonomy" id="2901836"/>
    <lineage>
        <taxon>Bacteria</taxon>
        <taxon>Bacillati</taxon>
        <taxon>Bacillota</taxon>
        <taxon>Bacilli</taxon>
        <taxon>Bacillales</taxon>
        <taxon>Alicyclobacillaceae</taxon>
        <taxon>Fodinisporobacter</taxon>
    </lineage>
</organism>
<dbReference type="RefSeq" id="WP_347437731.1">
    <property type="nucleotide sequence ID" value="NZ_CP089291.1"/>
</dbReference>
<evidence type="ECO:0000256" key="5">
    <source>
        <dbReference type="ARBA" id="ARBA00020164"/>
    </source>
</evidence>
<reference evidence="10" key="1">
    <citation type="submission" date="2021-12" db="EMBL/GenBank/DDBJ databases">
        <title>Alicyclobacillaceae gen. nov., sp. nov., isolated from chalcocite enrichment system.</title>
        <authorList>
            <person name="Jiang Z."/>
        </authorList>
    </citation>
    <scope>NUCLEOTIDE SEQUENCE</scope>
    <source>
        <strain evidence="10">MYW30-H2</strain>
    </source>
</reference>
<comment type="catalytic activity">
    <reaction evidence="1 9">
        <text>(2S)-2-acetolactate + H(+) = (R)-acetoin + CO2</text>
        <dbReference type="Rhea" id="RHEA:21580"/>
        <dbReference type="ChEBI" id="CHEBI:15378"/>
        <dbReference type="ChEBI" id="CHEBI:15686"/>
        <dbReference type="ChEBI" id="CHEBI:16526"/>
        <dbReference type="ChEBI" id="CHEBI:58476"/>
        <dbReference type="EC" id="4.1.1.5"/>
    </reaction>
</comment>
<dbReference type="InterPro" id="IPR005128">
    <property type="entry name" value="Acetolactate_a_deCO2ase"/>
</dbReference>
<keyword evidence="7 9" id="KW-0005">Acetoin biosynthesis</keyword>
<dbReference type="Proteomes" id="UP000830167">
    <property type="component" value="Chromosome"/>
</dbReference>
<dbReference type="PANTHER" id="PTHR35524:SF1">
    <property type="entry name" value="ALPHA-ACETOLACTATE DECARBOXYLASE"/>
    <property type="match status" value="1"/>
</dbReference>
<accession>A0ABY4CKQ6</accession>
<dbReference type="PROSITE" id="PS51257">
    <property type="entry name" value="PROKAR_LIPOPROTEIN"/>
    <property type="match status" value="1"/>
</dbReference>
<evidence type="ECO:0000256" key="7">
    <source>
        <dbReference type="ARBA" id="ARBA00023061"/>
    </source>
</evidence>
<evidence type="ECO:0000313" key="10">
    <source>
        <dbReference type="EMBL" id="UOF91040.1"/>
    </source>
</evidence>
<keyword evidence="6 9" id="KW-0210">Decarboxylase</keyword>
<proteinExistence type="inferred from homology"/>
<dbReference type="Pfam" id="PF03306">
    <property type="entry name" value="AAL_decarboxy"/>
    <property type="match status" value="1"/>
</dbReference>
<evidence type="ECO:0000256" key="4">
    <source>
        <dbReference type="ARBA" id="ARBA00013204"/>
    </source>
</evidence>
<evidence type="ECO:0000256" key="1">
    <source>
        <dbReference type="ARBA" id="ARBA00001784"/>
    </source>
</evidence>
<evidence type="ECO:0000256" key="2">
    <source>
        <dbReference type="ARBA" id="ARBA00005170"/>
    </source>
</evidence>
<keyword evidence="11" id="KW-1185">Reference proteome</keyword>
<evidence type="ECO:0000256" key="3">
    <source>
        <dbReference type="ARBA" id="ARBA00007106"/>
    </source>
</evidence>
<dbReference type="NCBIfam" id="TIGR01252">
    <property type="entry name" value="acetolac_decarb"/>
    <property type="match status" value="1"/>
</dbReference>
<dbReference type="PIRSF" id="PIRSF001332">
    <property type="entry name" value="Acetolac_decarb"/>
    <property type="match status" value="1"/>
</dbReference>
<sequence>MKKQVNTILSAFAVASLTFAITGCGSTNSTSAANSQAAQGDTASANQLAPKDLLYQYSTINGLIVGVDDGDMTLGELRKYGSMGLGTINALDGEMIEMDGKFYQIDSAGKLHVLDDATKTPFAVVTNFSPTNTTTISNVKNFSDLAAKLQSHFTKKNDFYAVKITGTFNYVKARTVPKQQKPYPPLTVATSHQSEFEFKNVKGTLFGFYTPKFASGINVPGWHLHFITDDKTSGGHVLDLHFDSANAQFAELTQFQVSLPQNKDFQNVNLAGDTSKDITKAESNHK</sequence>
<dbReference type="CDD" id="cd17299">
    <property type="entry name" value="acetolactate_decarboxylase"/>
    <property type="match status" value="1"/>
</dbReference>
<evidence type="ECO:0000256" key="6">
    <source>
        <dbReference type="ARBA" id="ARBA00022793"/>
    </source>
</evidence>
<evidence type="ECO:0000256" key="8">
    <source>
        <dbReference type="ARBA" id="ARBA00023239"/>
    </source>
</evidence>
<protein>
    <recommendedName>
        <fullName evidence="5 9">Alpha-acetolactate decarboxylase</fullName>
        <ecNumber evidence="4 9">4.1.1.5</ecNumber>
    </recommendedName>
</protein>
<comment type="similarity">
    <text evidence="3 9">Belongs to the alpha-acetolactate decarboxylase family.</text>
</comment>
<keyword evidence="8 9" id="KW-0456">Lyase</keyword>
<gene>
    <name evidence="10" type="primary">budA</name>
    <name evidence="10" type="ORF">LSG31_01800</name>
</gene>
<evidence type="ECO:0000313" key="11">
    <source>
        <dbReference type="Proteomes" id="UP000830167"/>
    </source>
</evidence>
<dbReference type="GO" id="GO:0047605">
    <property type="term" value="F:acetolactate decarboxylase activity"/>
    <property type="evidence" value="ECO:0007669"/>
    <property type="project" value="UniProtKB-EC"/>
</dbReference>
<dbReference type="EMBL" id="CP089291">
    <property type="protein sequence ID" value="UOF91040.1"/>
    <property type="molecule type" value="Genomic_DNA"/>
</dbReference>
<evidence type="ECO:0000256" key="9">
    <source>
        <dbReference type="PIRNR" id="PIRNR001332"/>
    </source>
</evidence>
<dbReference type="EC" id="4.1.1.5" evidence="4 9"/>
<dbReference type="Gene3D" id="3.30.1330.80">
    <property type="entry name" value="Hypothetical protein, similar to alpha- acetolactate decarboxylase, domain 2"/>
    <property type="match status" value="2"/>
</dbReference>
<name>A0ABY4CKQ6_9BACL</name>